<protein>
    <submittedName>
        <fullName evidence="1">Uncharacterized protein</fullName>
    </submittedName>
</protein>
<dbReference type="EMBL" id="GBXM01103596">
    <property type="protein sequence ID" value="JAH04981.1"/>
    <property type="molecule type" value="Transcribed_RNA"/>
</dbReference>
<reference evidence="1" key="2">
    <citation type="journal article" date="2015" name="Fish Shellfish Immunol.">
        <title>Early steps in the European eel (Anguilla anguilla)-Vibrio vulnificus interaction in the gills: Role of the RtxA13 toxin.</title>
        <authorList>
            <person name="Callol A."/>
            <person name="Pajuelo D."/>
            <person name="Ebbesson L."/>
            <person name="Teles M."/>
            <person name="MacKenzie S."/>
            <person name="Amaro C."/>
        </authorList>
    </citation>
    <scope>NUCLEOTIDE SEQUENCE</scope>
</reference>
<reference evidence="1" key="1">
    <citation type="submission" date="2014-11" db="EMBL/GenBank/DDBJ databases">
        <authorList>
            <person name="Amaro Gonzalez C."/>
        </authorList>
    </citation>
    <scope>NUCLEOTIDE SEQUENCE</scope>
</reference>
<evidence type="ECO:0000313" key="1">
    <source>
        <dbReference type="EMBL" id="JAH04981.1"/>
    </source>
</evidence>
<name>A0A0E9PK24_ANGAN</name>
<sequence length="58" mass="6942">MWYYMIVTFSNMKSLLSLGRMLAILNFQDFRIFPSDYSLTLFICQRGYDTFRGTIQVK</sequence>
<proteinExistence type="predicted"/>
<dbReference type="AlphaFoldDB" id="A0A0E9PK24"/>
<accession>A0A0E9PK24</accession>
<organism evidence="1">
    <name type="scientific">Anguilla anguilla</name>
    <name type="common">European freshwater eel</name>
    <name type="synonym">Muraena anguilla</name>
    <dbReference type="NCBI Taxonomy" id="7936"/>
    <lineage>
        <taxon>Eukaryota</taxon>
        <taxon>Metazoa</taxon>
        <taxon>Chordata</taxon>
        <taxon>Craniata</taxon>
        <taxon>Vertebrata</taxon>
        <taxon>Euteleostomi</taxon>
        <taxon>Actinopterygii</taxon>
        <taxon>Neopterygii</taxon>
        <taxon>Teleostei</taxon>
        <taxon>Anguilliformes</taxon>
        <taxon>Anguillidae</taxon>
        <taxon>Anguilla</taxon>
    </lineage>
</organism>